<organism evidence="1 2">
    <name type="scientific">Formosa agariphila (strain DSM 15362 / KCTC 12365 / LMG 23005 / KMM 3901 / M-2Alg 35-1)</name>
    <dbReference type="NCBI Taxonomy" id="1347342"/>
    <lineage>
        <taxon>Bacteria</taxon>
        <taxon>Pseudomonadati</taxon>
        <taxon>Bacteroidota</taxon>
        <taxon>Flavobacteriia</taxon>
        <taxon>Flavobacteriales</taxon>
        <taxon>Flavobacteriaceae</taxon>
        <taxon>Formosa</taxon>
    </lineage>
</organism>
<dbReference type="HOGENOM" id="CLU_2915794_0_0_10"/>
<dbReference type="Proteomes" id="UP000016160">
    <property type="component" value="Chromosome"/>
</dbReference>
<gene>
    <name evidence="1" type="ORF">BN863_3260</name>
</gene>
<reference evidence="1 2" key="1">
    <citation type="journal article" date="2013" name="Appl. Environ. Microbiol.">
        <title>The genome of the alga-associated marine flavobacterium Formosa agariphila KMM 3901T reveals a broad potential for degradation of algal polysaccharides.</title>
        <authorList>
            <person name="Mann A.J."/>
            <person name="Hahnke R.L."/>
            <person name="Huang S."/>
            <person name="Werner J."/>
            <person name="Xing P."/>
            <person name="Barbeyron T."/>
            <person name="Huettel B."/>
            <person name="Stueber K."/>
            <person name="Reinhardt R."/>
            <person name="Harder J."/>
            <person name="Gloeckner F.O."/>
            <person name="Amann R.I."/>
            <person name="Teeling H."/>
        </authorList>
    </citation>
    <scope>NUCLEOTIDE SEQUENCE [LARGE SCALE GENOMIC DNA]</scope>
    <source>
        <strain evidence="2">DSM 15362 / KCTC 12365 / LMG 23005 / KMM 3901</strain>
    </source>
</reference>
<accession>T2KHZ3</accession>
<dbReference type="EMBL" id="HG315671">
    <property type="protein sequence ID" value="CDF78038.1"/>
    <property type="molecule type" value="Genomic_DNA"/>
</dbReference>
<evidence type="ECO:0000313" key="1">
    <source>
        <dbReference type="EMBL" id="CDF78038.1"/>
    </source>
</evidence>
<protein>
    <submittedName>
        <fullName evidence="1">Uncharacterized protein</fullName>
    </submittedName>
</protein>
<proteinExistence type="predicted"/>
<keyword evidence="2" id="KW-1185">Reference proteome</keyword>
<name>T2KHZ3_FORAG</name>
<sequence>MNYMLVAMLSGVVLMSCGGTEEKKKETFSYEETKTEVLEASKAATVEEIAVIYDAEAQIIS</sequence>
<evidence type="ECO:0000313" key="2">
    <source>
        <dbReference type="Proteomes" id="UP000016160"/>
    </source>
</evidence>
<dbReference type="PATRIC" id="fig|1347342.6.peg.330"/>
<dbReference type="RefSeq" id="WP_148304552.1">
    <property type="nucleotide sequence ID" value="NZ_HG315671.1"/>
</dbReference>
<dbReference type="AlphaFoldDB" id="T2KHZ3"/>